<proteinExistence type="predicted"/>
<gene>
    <name evidence="2" type="ORF">TCM_001399</name>
</gene>
<evidence type="ECO:0000256" key="1">
    <source>
        <dbReference type="SAM" id="Phobius"/>
    </source>
</evidence>
<keyword evidence="1" id="KW-0812">Transmembrane</keyword>
<keyword evidence="1" id="KW-0472">Membrane</keyword>
<dbReference type="EMBL" id="CM001879">
    <property type="protein sequence ID" value="EOX92453.1"/>
    <property type="molecule type" value="Genomic_DNA"/>
</dbReference>
<sequence length="155" mass="17446">MHCTALQCKCKCTIASVDNFTNPKNYNIEVDGRWDGLIRKFDMLTAGYRSKKEPDDCYGVNASVFVFFLLLFPSRKLFQHSGSRVKAKIISSYYAPAKTCLSLSLAIGFWVKVNSNTLARYPIDLQLLEEKGYQPIEGGAHGNLRFSVKLRPLGL</sequence>
<organism evidence="2 3">
    <name type="scientific">Theobroma cacao</name>
    <name type="common">Cacao</name>
    <name type="synonym">Cocoa</name>
    <dbReference type="NCBI Taxonomy" id="3641"/>
    <lineage>
        <taxon>Eukaryota</taxon>
        <taxon>Viridiplantae</taxon>
        <taxon>Streptophyta</taxon>
        <taxon>Embryophyta</taxon>
        <taxon>Tracheophyta</taxon>
        <taxon>Spermatophyta</taxon>
        <taxon>Magnoliopsida</taxon>
        <taxon>eudicotyledons</taxon>
        <taxon>Gunneridae</taxon>
        <taxon>Pentapetalae</taxon>
        <taxon>rosids</taxon>
        <taxon>malvids</taxon>
        <taxon>Malvales</taxon>
        <taxon>Malvaceae</taxon>
        <taxon>Byttnerioideae</taxon>
        <taxon>Theobroma</taxon>
    </lineage>
</organism>
<reference evidence="2 3" key="1">
    <citation type="journal article" date="2013" name="Genome Biol.">
        <title>The genome sequence of the most widely cultivated cacao type and its use to identify candidate genes regulating pod color.</title>
        <authorList>
            <person name="Motamayor J.C."/>
            <person name="Mockaitis K."/>
            <person name="Schmutz J."/>
            <person name="Haiminen N."/>
            <person name="Iii D.L."/>
            <person name="Cornejo O."/>
            <person name="Findley S.D."/>
            <person name="Zheng P."/>
            <person name="Utro F."/>
            <person name="Royaert S."/>
            <person name="Saski C."/>
            <person name="Jenkins J."/>
            <person name="Podicheti R."/>
            <person name="Zhao M."/>
            <person name="Scheffler B.E."/>
            <person name="Stack J.C."/>
            <person name="Feltus F.A."/>
            <person name="Mustiga G.M."/>
            <person name="Amores F."/>
            <person name="Phillips W."/>
            <person name="Marelli J.P."/>
            <person name="May G.D."/>
            <person name="Shapiro H."/>
            <person name="Ma J."/>
            <person name="Bustamante C.D."/>
            <person name="Schnell R.J."/>
            <person name="Main D."/>
            <person name="Gilbert D."/>
            <person name="Parida L."/>
            <person name="Kuhn D.N."/>
        </authorList>
    </citation>
    <scope>NUCLEOTIDE SEQUENCE [LARGE SCALE GENOMIC DNA]</scope>
    <source>
        <strain evidence="3">cv. Matina 1-6</strain>
    </source>
</reference>
<dbReference type="InParanoid" id="A0A061DR64"/>
<keyword evidence="3" id="KW-1185">Reference proteome</keyword>
<evidence type="ECO:0000313" key="3">
    <source>
        <dbReference type="Proteomes" id="UP000026915"/>
    </source>
</evidence>
<keyword evidence="1" id="KW-1133">Transmembrane helix</keyword>
<protein>
    <submittedName>
        <fullName evidence="2">Uncharacterized protein</fullName>
    </submittedName>
</protein>
<accession>A0A061DR64</accession>
<dbReference type="AlphaFoldDB" id="A0A061DR64"/>
<dbReference type="Gramene" id="EOX92453">
    <property type="protein sequence ID" value="EOX92453"/>
    <property type="gene ID" value="TCM_001399"/>
</dbReference>
<evidence type="ECO:0000313" key="2">
    <source>
        <dbReference type="EMBL" id="EOX92453.1"/>
    </source>
</evidence>
<name>A0A061DR64_THECC</name>
<feature type="transmembrane region" description="Helical" evidence="1">
    <location>
        <begin position="58"/>
        <end position="78"/>
    </location>
</feature>
<dbReference type="Proteomes" id="UP000026915">
    <property type="component" value="Chromosome 1"/>
</dbReference>
<dbReference type="HOGENOM" id="CLU_1698640_0_0_1"/>